<dbReference type="PANTHER" id="PTHR11439:SF491">
    <property type="entry name" value="INTEGRASE CATALYTIC DOMAIN-CONTAINING PROTEIN"/>
    <property type="match status" value="1"/>
</dbReference>
<dbReference type="EMBL" id="OIVN01002766">
    <property type="protein sequence ID" value="SPD06246.1"/>
    <property type="molecule type" value="Genomic_DNA"/>
</dbReference>
<dbReference type="AlphaFoldDB" id="A0A2N9GV50"/>
<sequence length="456" mass="52391">MSSTRIEGIVRHRTVRNNTTTEWGCRTYEQDSFGKSSISNLRVFGYPAYTHVNDGKLERRANKCIFLSYASWSKESIEAVKDQGVNKQVELDVEALDEVHDSTSIQPIPDEWNVAMNEEIESLHKNQTWELVESHKGQKIVGSKWVFKVQGKEGRVCVLKKSLYVLKQSSRQWYKWFDTFMIGHGYSRSEYDNCVYHRKLLDGSFVYLLLYVDDMLIAVNNLVEINRFKTQLSGEFEMKDLGAVKKILGMKIRIDREASKLLLSQKSYIEKVLERFGMQQSKLVSTPLAAHFKISTDLLPQSKEEKEHMSHVPYASAVGNMMYAMVCTRPYISQAFSVVSRYMANPSKDHWQVMRWIVRYLRGIADVGLVYDMASTNSRSVVGFVNSDYAGDFDKRRSLTGYVCNVRFHFFSENVSQGIIAVKKVSIEDNPMDMMTKLGTLSKFKHCLDLVGVCSF</sequence>
<name>A0A2N9GV50_FAGSY</name>
<proteinExistence type="predicted"/>
<feature type="domain" description="Reverse transcriptase Ty1/copia-type" evidence="1">
    <location>
        <begin position="147"/>
        <end position="288"/>
    </location>
</feature>
<protein>
    <recommendedName>
        <fullName evidence="1">Reverse transcriptase Ty1/copia-type domain-containing protein</fullName>
    </recommendedName>
</protein>
<dbReference type="PANTHER" id="PTHR11439">
    <property type="entry name" value="GAG-POL-RELATED RETROTRANSPOSON"/>
    <property type="match status" value="1"/>
</dbReference>
<evidence type="ECO:0000259" key="1">
    <source>
        <dbReference type="Pfam" id="PF07727"/>
    </source>
</evidence>
<gene>
    <name evidence="2" type="ORF">FSB_LOCUS34128</name>
</gene>
<dbReference type="Pfam" id="PF07727">
    <property type="entry name" value="RVT_2"/>
    <property type="match status" value="1"/>
</dbReference>
<reference evidence="2" key="1">
    <citation type="submission" date="2018-02" db="EMBL/GenBank/DDBJ databases">
        <authorList>
            <person name="Cohen D.B."/>
            <person name="Kent A.D."/>
        </authorList>
    </citation>
    <scope>NUCLEOTIDE SEQUENCE</scope>
</reference>
<accession>A0A2N9GV50</accession>
<organism evidence="2">
    <name type="scientific">Fagus sylvatica</name>
    <name type="common">Beechnut</name>
    <dbReference type="NCBI Taxonomy" id="28930"/>
    <lineage>
        <taxon>Eukaryota</taxon>
        <taxon>Viridiplantae</taxon>
        <taxon>Streptophyta</taxon>
        <taxon>Embryophyta</taxon>
        <taxon>Tracheophyta</taxon>
        <taxon>Spermatophyta</taxon>
        <taxon>Magnoliopsida</taxon>
        <taxon>eudicotyledons</taxon>
        <taxon>Gunneridae</taxon>
        <taxon>Pentapetalae</taxon>
        <taxon>rosids</taxon>
        <taxon>fabids</taxon>
        <taxon>Fagales</taxon>
        <taxon>Fagaceae</taxon>
        <taxon>Fagus</taxon>
    </lineage>
</organism>
<evidence type="ECO:0000313" key="2">
    <source>
        <dbReference type="EMBL" id="SPD06246.1"/>
    </source>
</evidence>
<dbReference type="InterPro" id="IPR013103">
    <property type="entry name" value="RVT_2"/>
</dbReference>